<feature type="transmembrane region" description="Helical" evidence="2">
    <location>
        <begin position="349"/>
        <end position="371"/>
    </location>
</feature>
<feature type="transmembrane region" description="Helical" evidence="2">
    <location>
        <begin position="707"/>
        <end position="731"/>
    </location>
</feature>
<dbReference type="Proteomes" id="UP001363151">
    <property type="component" value="Unassembled WGS sequence"/>
</dbReference>
<proteinExistence type="predicted"/>
<feature type="compositionally biased region" description="Basic residues" evidence="1">
    <location>
        <begin position="42"/>
        <end position="70"/>
    </location>
</feature>
<comment type="caution">
    <text evidence="3">The sequence shown here is derived from an EMBL/GenBank/DDBJ whole genome shotgun (WGS) entry which is preliminary data.</text>
</comment>
<name>A0ABR1FUR2_AURAN</name>
<dbReference type="EMBL" id="JBBJCI010000227">
    <property type="protein sequence ID" value="KAK7239000.1"/>
    <property type="molecule type" value="Genomic_DNA"/>
</dbReference>
<evidence type="ECO:0000256" key="1">
    <source>
        <dbReference type="SAM" id="MobiDB-lite"/>
    </source>
</evidence>
<accession>A0ABR1FUR2</accession>
<feature type="compositionally biased region" description="Low complexity" evidence="1">
    <location>
        <begin position="116"/>
        <end position="131"/>
    </location>
</feature>
<evidence type="ECO:0000313" key="3">
    <source>
        <dbReference type="EMBL" id="KAK7239000.1"/>
    </source>
</evidence>
<keyword evidence="2" id="KW-0472">Membrane</keyword>
<feature type="region of interest" description="Disordered" evidence="1">
    <location>
        <begin position="172"/>
        <end position="298"/>
    </location>
</feature>
<evidence type="ECO:0000313" key="4">
    <source>
        <dbReference type="Proteomes" id="UP001363151"/>
    </source>
</evidence>
<feature type="compositionally biased region" description="Low complexity" evidence="1">
    <location>
        <begin position="75"/>
        <end position="86"/>
    </location>
</feature>
<feature type="transmembrane region" description="Helical" evidence="2">
    <location>
        <begin position="582"/>
        <end position="601"/>
    </location>
</feature>
<feature type="compositionally biased region" description="Basic and acidic residues" evidence="1">
    <location>
        <begin position="223"/>
        <end position="232"/>
    </location>
</feature>
<keyword evidence="2" id="KW-0812">Transmembrane</keyword>
<protein>
    <submittedName>
        <fullName evidence="3">Uncharacterized protein</fullName>
    </submittedName>
</protein>
<feature type="compositionally biased region" description="Low complexity" evidence="1">
    <location>
        <begin position="141"/>
        <end position="160"/>
    </location>
</feature>
<keyword evidence="4" id="KW-1185">Reference proteome</keyword>
<feature type="compositionally biased region" description="Basic and acidic residues" evidence="1">
    <location>
        <begin position="240"/>
        <end position="249"/>
    </location>
</feature>
<organism evidence="3 4">
    <name type="scientific">Aureococcus anophagefferens</name>
    <name type="common">Harmful bloom alga</name>
    <dbReference type="NCBI Taxonomy" id="44056"/>
    <lineage>
        <taxon>Eukaryota</taxon>
        <taxon>Sar</taxon>
        <taxon>Stramenopiles</taxon>
        <taxon>Ochrophyta</taxon>
        <taxon>Pelagophyceae</taxon>
        <taxon>Pelagomonadales</taxon>
        <taxon>Pelagomonadaceae</taxon>
        <taxon>Aureococcus</taxon>
    </lineage>
</organism>
<feature type="transmembrane region" description="Helical" evidence="2">
    <location>
        <begin position="407"/>
        <end position="432"/>
    </location>
</feature>
<feature type="transmembrane region" description="Helical" evidence="2">
    <location>
        <begin position="752"/>
        <end position="773"/>
    </location>
</feature>
<reference evidence="3 4" key="1">
    <citation type="submission" date="2024-03" db="EMBL/GenBank/DDBJ databases">
        <title>Aureococcus anophagefferens CCMP1851 and Kratosvirus quantuckense: Draft genome of a second virus-susceptible host strain in the model system.</title>
        <authorList>
            <person name="Chase E."/>
            <person name="Truchon A.R."/>
            <person name="Schepens W."/>
            <person name="Wilhelm S.W."/>
        </authorList>
    </citation>
    <scope>NUCLEOTIDE SEQUENCE [LARGE SCALE GENOMIC DNA]</scope>
    <source>
        <strain evidence="3 4">CCMP1851</strain>
    </source>
</reference>
<feature type="compositionally biased region" description="Low complexity" evidence="1">
    <location>
        <begin position="23"/>
        <end position="41"/>
    </location>
</feature>
<feature type="transmembrane region" description="Helical" evidence="2">
    <location>
        <begin position="508"/>
        <end position="526"/>
    </location>
</feature>
<feature type="transmembrane region" description="Helical" evidence="2">
    <location>
        <begin position="466"/>
        <end position="487"/>
    </location>
</feature>
<sequence>MRRQARVQPGSYDEPDAASLLRAAPPAYGAPPAYTPACAACGRRRSSRRCRRSSRRCRRCRRARPSRRPRPAPAPRAEAPAAPRAPDSVRRHAATAWRSSAGPRGSAPLRRRPGRARGPAARARARPPGIGRETRRRRTATGRSSPSTPRPRAFRAQAAQAQATLLAALEAEQAAADDASDYDRHAGDARAGARDADGDGARARGAAEERVVASSPRLPPPRPELDAHDRRGPALPPLRLPEESAEPPRRATRAGRPRRPEAVAAEAPATPEGAATPKAAATPATPKAAPPAWEPHRERLDGEKTPEAYVAEREPFIRAALLLCVVVLVVAAYVAYAAFALWLDCRFRAVAAAWVLGVALCAVALLGIWGCRRVRGDLLRYFETDADAVSADGLVVERPADTWGQGLLEVVFFCFLFLAILCAIFGACLLANGKLGATFAKSLKETRPGAFERTFGDVSSARGGRLLKAAMVEFGVELLACGLLALLPLRPIERVVTFFEVVQSGLQWGNAFLAVVGVFFAVMAALSLALNDALHGSEFDSPSDGYFWLGFASGLVAVLFGAFGFAAALNEDVAALRVYERLGALCAALWAAMFVVITSRIGSIPRIVDGHCDVRLMSKSWWKRFLGCRKYANDALRHGDGFEDVYVRGAGEIYSVYCDDAARVVYAWEYNRDGEVQRGACGCRVDYYGCLNNDCCQLLKEAARTNAFLVVVFGALVLLLLVAMVLGARYMRDRVRSRRKGRRERVHRTTGGVVFVVFAICAALGLFAAGTLARRGGARSSYYFGRGRLYNNFSPLRGDLKSRLDDTDLLGAGADVCRRRLPEGDIPVPTSVGVSDDRRAVGETVSGTDAEAVDGGPHDVAAAVRGADERADFRTVGSAYERADVIYLGADEATYERTDGGAVLASFFSTLADAFGGSRVANGVTNGIAYGRAVDATLRGAERESILCSLRGALGVADSCADRLADGITYGRAFNASDSRADAFSERFSDGRAERFSDGRAIRVSEQQSFSRSELNSVAAPIARTFFVAQRASDARSDRVALERAVPGSHGLS</sequence>
<evidence type="ECO:0000256" key="2">
    <source>
        <dbReference type="SAM" id="Phobius"/>
    </source>
</evidence>
<feature type="region of interest" description="Disordered" evidence="1">
    <location>
        <begin position="23"/>
        <end position="160"/>
    </location>
</feature>
<feature type="transmembrane region" description="Helical" evidence="2">
    <location>
        <begin position="546"/>
        <end position="570"/>
    </location>
</feature>
<feature type="compositionally biased region" description="Basic and acidic residues" evidence="1">
    <location>
        <begin position="181"/>
        <end position="211"/>
    </location>
</feature>
<gene>
    <name evidence="3" type="ORF">SO694_00026376</name>
</gene>
<feature type="compositionally biased region" description="Low complexity" evidence="1">
    <location>
        <begin position="262"/>
        <end position="287"/>
    </location>
</feature>
<keyword evidence="2" id="KW-1133">Transmembrane helix</keyword>
<feature type="transmembrane region" description="Helical" evidence="2">
    <location>
        <begin position="319"/>
        <end position="343"/>
    </location>
</feature>